<dbReference type="OrthoDB" id="10667274at2759"/>
<feature type="region of interest" description="Disordered" evidence="1">
    <location>
        <begin position="21"/>
        <end position="44"/>
    </location>
</feature>
<dbReference type="RefSeq" id="XP_022098699.1">
    <property type="nucleotide sequence ID" value="XM_022243007.1"/>
</dbReference>
<feature type="signal peptide" evidence="2">
    <location>
        <begin position="1"/>
        <end position="18"/>
    </location>
</feature>
<gene>
    <name evidence="4" type="primary">LOC110983616</name>
</gene>
<feature type="region of interest" description="Disordered" evidence="1">
    <location>
        <begin position="141"/>
        <end position="172"/>
    </location>
</feature>
<feature type="compositionally biased region" description="Basic and acidic residues" evidence="1">
    <location>
        <begin position="141"/>
        <end position="152"/>
    </location>
</feature>
<dbReference type="Proteomes" id="UP000694845">
    <property type="component" value="Unplaced"/>
</dbReference>
<feature type="chain" id="PRO_5034372503" evidence="2">
    <location>
        <begin position="19"/>
        <end position="478"/>
    </location>
</feature>
<reference evidence="4" key="1">
    <citation type="submission" date="2025-08" db="UniProtKB">
        <authorList>
            <consortium name="RefSeq"/>
        </authorList>
    </citation>
    <scope>IDENTIFICATION</scope>
</reference>
<feature type="compositionally biased region" description="Low complexity" evidence="1">
    <location>
        <begin position="369"/>
        <end position="384"/>
    </location>
</feature>
<keyword evidence="2" id="KW-0732">Signal</keyword>
<keyword evidence="3" id="KW-1185">Reference proteome</keyword>
<evidence type="ECO:0000313" key="4">
    <source>
        <dbReference type="RefSeq" id="XP_022098699.1"/>
    </source>
</evidence>
<dbReference type="OMA" id="ESMNSEG"/>
<feature type="compositionally biased region" description="Polar residues" evidence="1">
    <location>
        <begin position="386"/>
        <end position="429"/>
    </location>
</feature>
<name>A0A8B7YZB9_ACAPL</name>
<feature type="region of interest" description="Disordered" evidence="1">
    <location>
        <begin position="270"/>
        <end position="307"/>
    </location>
</feature>
<organism evidence="3 4">
    <name type="scientific">Acanthaster planci</name>
    <name type="common">Crown-of-thorns starfish</name>
    <dbReference type="NCBI Taxonomy" id="133434"/>
    <lineage>
        <taxon>Eukaryota</taxon>
        <taxon>Metazoa</taxon>
        <taxon>Echinodermata</taxon>
        <taxon>Eleutherozoa</taxon>
        <taxon>Asterozoa</taxon>
        <taxon>Asteroidea</taxon>
        <taxon>Valvatacea</taxon>
        <taxon>Valvatida</taxon>
        <taxon>Acanthasteridae</taxon>
        <taxon>Acanthaster</taxon>
    </lineage>
</organism>
<evidence type="ECO:0000256" key="2">
    <source>
        <dbReference type="SAM" id="SignalP"/>
    </source>
</evidence>
<feature type="region of interest" description="Disordered" evidence="1">
    <location>
        <begin position="345"/>
        <end position="436"/>
    </location>
</feature>
<feature type="compositionally biased region" description="Polar residues" evidence="1">
    <location>
        <begin position="358"/>
        <end position="368"/>
    </location>
</feature>
<proteinExistence type="predicted"/>
<dbReference type="KEGG" id="aplc:110983616"/>
<evidence type="ECO:0000256" key="1">
    <source>
        <dbReference type="SAM" id="MobiDB-lite"/>
    </source>
</evidence>
<dbReference type="AlphaFoldDB" id="A0A8B7YZB9"/>
<sequence>MVPKTLLILAILPSLIMATPLPEDPTSGGHTQETDSDVAEHPVTDGMRDNVTQEQESMNSEGITSAFVSALVTKTVTNEVNSSQQLRIRLNTEAPSVPTAVIPSAANSTNGITNMVTDTVTEESSQVTNVASMTIDMVMERPSEPTSRHEVTSSESYSTPLHTGAIDPTEETESDLEDRITEHLSEIPPMEHLQTLSLQPLEKTVVEQMMTFPADLQETALSHQIQNVTQQALTAGMTDQTLGKTIFNRSHTTLIQATSQTQQLDWNENEGDISQTPIHTSIPASLPTQSRTVDSSQSSTQAQILTQSPTETLIKMLSPTSTTVTQTQSRQALSQNLNLTLASNQTSLPTPAADPIQSPVQTTTESSRTFPTLTPTQITETLTLYDKQSTAQTPFQTREQTPTQSIPQTSPFATPSQSHPTTNDSSLATETERSESNTQVIVQIIVDGAEVGPGYVINGINDNGRIEVHVFVNTLPHQ</sequence>
<evidence type="ECO:0000313" key="3">
    <source>
        <dbReference type="Proteomes" id="UP000694845"/>
    </source>
</evidence>
<dbReference type="GeneID" id="110983616"/>
<accession>A0A8B7YZB9</accession>
<protein>
    <submittedName>
        <fullName evidence="4">Endochitinase A-like</fullName>
    </submittedName>
</protein>